<dbReference type="HOGENOM" id="CLU_142717_0_0_6"/>
<dbReference type="KEGG" id="kox:KOX_17770"/>
<dbReference type="RefSeq" id="WP_014228916.1">
    <property type="nucleotide sequence ID" value="NC_016612.1"/>
</dbReference>
<dbReference type="Proteomes" id="UP000007843">
    <property type="component" value="Chromosome"/>
</dbReference>
<evidence type="ECO:0000313" key="2">
    <source>
        <dbReference type="Proteomes" id="UP000007843"/>
    </source>
</evidence>
<name>A0A0H3H7I3_KLEM8</name>
<gene>
    <name evidence="1" type="ordered locus">KOX_17770</name>
</gene>
<dbReference type="EMBL" id="CP003218">
    <property type="protein sequence ID" value="AEX05276.1"/>
    <property type="molecule type" value="Genomic_DNA"/>
</dbReference>
<protein>
    <submittedName>
        <fullName evidence="1">Minor tail family protein</fullName>
    </submittedName>
</protein>
<organism evidence="1 2">
    <name type="scientific">Klebsiella michiganensis (strain ATCC 8724 / DSM 4798 / JCM 20051 / NBRC 3318 / NRRL B-199 / KCTC 1686 / BUCSAV 143 / CCM 1901)</name>
    <dbReference type="NCBI Taxonomy" id="1006551"/>
    <lineage>
        <taxon>Bacteria</taxon>
        <taxon>Pseudomonadati</taxon>
        <taxon>Pseudomonadota</taxon>
        <taxon>Gammaproteobacteria</taxon>
        <taxon>Enterobacterales</taxon>
        <taxon>Enterobacteriaceae</taxon>
        <taxon>Klebsiella/Raoultella group</taxon>
        <taxon>Klebsiella</taxon>
    </lineage>
</organism>
<dbReference type="Pfam" id="PF05939">
    <property type="entry name" value="Phage_min_tail"/>
    <property type="match status" value="1"/>
</dbReference>
<accession>A0A0H3H7I3</accession>
<reference evidence="1 2" key="1">
    <citation type="journal article" date="2012" name="J. Bacteriol.">
        <title>Complete genome sequence of Klebsiella oxytoca KCTC 1686, used in production of 2,3-butanediol.</title>
        <authorList>
            <person name="Shin S.H."/>
            <person name="Kim S."/>
            <person name="Kim J.Y."/>
            <person name="Lee S."/>
            <person name="Um Y."/>
            <person name="Oh M.K."/>
            <person name="Kim Y.R."/>
            <person name="Lee J."/>
            <person name="Yang K.S."/>
        </authorList>
    </citation>
    <scope>NUCLEOTIDE SEQUENCE [LARGE SCALE GENOMIC DNA]</scope>
    <source>
        <strain evidence="2">ATCC 8724 / DSM 4798 / JCM 20051 / NBRC 3318 / NRRL B-199 / KCTC 1686</strain>
    </source>
</reference>
<sequence>MAIEIFTWSPRVNPQQTVNFRVRKAQFGDGYTQVSGDGINTRSQDWELSFVGTEDYIRPIKQFFDRHAGTRAFQWTPPLEEVGLFRCEQYKPVPLGGGNYSLSATFIQAFKP</sequence>
<dbReference type="GeneID" id="93273881"/>
<evidence type="ECO:0000313" key="1">
    <source>
        <dbReference type="EMBL" id="AEX05276.1"/>
    </source>
</evidence>
<dbReference type="InterPro" id="IPR010265">
    <property type="entry name" value="Phage_lambda_TipM"/>
</dbReference>
<dbReference type="AlphaFoldDB" id="A0A0H3H7I3"/>
<proteinExistence type="predicted"/>